<protein>
    <submittedName>
        <fullName evidence="2">Uncharacterized protein</fullName>
    </submittedName>
</protein>
<organism evidence="2 3">
    <name type="scientific">Sulfurovum xiamenensis</name>
    <dbReference type="NCBI Taxonomy" id="3019066"/>
    <lineage>
        <taxon>Bacteria</taxon>
        <taxon>Pseudomonadati</taxon>
        <taxon>Campylobacterota</taxon>
        <taxon>Epsilonproteobacteria</taxon>
        <taxon>Campylobacterales</taxon>
        <taxon>Sulfurovaceae</taxon>
        <taxon>Sulfurovum</taxon>
    </lineage>
</organism>
<reference evidence="2" key="1">
    <citation type="submission" date="2023-01" db="EMBL/GenBank/DDBJ databases">
        <title>Sulfurovum sp. XTW-4 genome assembly.</title>
        <authorList>
            <person name="Wang J."/>
        </authorList>
    </citation>
    <scope>NUCLEOTIDE SEQUENCE</scope>
    <source>
        <strain evidence="2">XTW-4</strain>
    </source>
</reference>
<sequence length="93" mass="10175">MYTVQMEHECGCFKRSEYASEKTFDNQQDAYNYSKIAAEFMNEDFCSKHLFFAQKTSDNTFLIRVAENPNTGGSCGTSSAGSCSTDGGSCGCS</sequence>
<name>A0ABT7QUI7_9BACT</name>
<evidence type="ECO:0000313" key="3">
    <source>
        <dbReference type="Proteomes" id="UP001169066"/>
    </source>
</evidence>
<evidence type="ECO:0000256" key="1">
    <source>
        <dbReference type="SAM" id="MobiDB-lite"/>
    </source>
</evidence>
<dbReference type="RefSeq" id="WP_289402627.1">
    <property type="nucleotide sequence ID" value="NZ_JAQIBC010000014.1"/>
</dbReference>
<keyword evidence="3" id="KW-1185">Reference proteome</keyword>
<dbReference type="Proteomes" id="UP001169066">
    <property type="component" value="Unassembled WGS sequence"/>
</dbReference>
<feature type="compositionally biased region" description="Low complexity" evidence="1">
    <location>
        <begin position="76"/>
        <end position="87"/>
    </location>
</feature>
<proteinExistence type="predicted"/>
<evidence type="ECO:0000313" key="2">
    <source>
        <dbReference type="EMBL" id="MDM5264748.1"/>
    </source>
</evidence>
<accession>A0ABT7QUI7</accession>
<dbReference type="EMBL" id="JAQIBC010000014">
    <property type="protein sequence ID" value="MDM5264748.1"/>
    <property type="molecule type" value="Genomic_DNA"/>
</dbReference>
<feature type="region of interest" description="Disordered" evidence="1">
    <location>
        <begin position="72"/>
        <end position="93"/>
    </location>
</feature>
<comment type="caution">
    <text evidence="2">The sequence shown here is derived from an EMBL/GenBank/DDBJ whole genome shotgun (WGS) entry which is preliminary data.</text>
</comment>
<gene>
    <name evidence="2" type="ORF">PF327_11135</name>
</gene>